<dbReference type="RefSeq" id="WP_227819711.1">
    <property type="nucleotide sequence ID" value="NZ_CP011310.1"/>
</dbReference>
<reference evidence="3" key="2">
    <citation type="submission" date="2015-04" db="EMBL/GenBank/DDBJ databases">
        <title>The complete genome sequence of Erythrobacter sp. s21-N3.</title>
        <authorList>
            <person name="Zhuang L."/>
            <person name="Liu Y."/>
            <person name="Shao Z."/>
        </authorList>
    </citation>
    <scope>NUCLEOTIDE SEQUENCE [LARGE SCALE GENOMIC DNA]</scope>
    <source>
        <strain evidence="3">s21-N3</strain>
    </source>
</reference>
<dbReference type="STRING" id="1648404.CP97_07270"/>
<dbReference type="InterPro" id="IPR005625">
    <property type="entry name" value="PepSY-ass_TM"/>
</dbReference>
<keyword evidence="1" id="KW-1133">Transmembrane helix</keyword>
<evidence type="ECO:0000313" key="2">
    <source>
        <dbReference type="EMBL" id="AKQ43256.2"/>
    </source>
</evidence>
<sequence>MMAQQKILRRFAKWHIWLGWLIGVPILMWTVTGLIMVWQPIEYVRGNHLRAETPAIQTAQIALPTEDVGEVSGFTLQHQLDGPVWIVTREDGGRTRYSAQDGLRIGSVGKDEARLIAQATYTGAGSLDTLTQFADDEAPMDLRIWRPSWQASYSDGTHVYLDQITGEVLAVRSGWWRIFDFVWGLHIMDLQDRENTSHPILIIFAALSAIGSLLGCALMFRRRKARVKA</sequence>
<name>A0A0H4VK55_9SPHN</name>
<dbReference type="Pfam" id="PF03929">
    <property type="entry name" value="PepSY_TM"/>
    <property type="match status" value="1"/>
</dbReference>
<accession>A0A0H4VK55</accession>
<organism evidence="2 3">
    <name type="scientific">Aurantiacibacter atlanticus</name>
    <dbReference type="NCBI Taxonomy" id="1648404"/>
    <lineage>
        <taxon>Bacteria</taxon>
        <taxon>Pseudomonadati</taxon>
        <taxon>Pseudomonadota</taxon>
        <taxon>Alphaproteobacteria</taxon>
        <taxon>Sphingomonadales</taxon>
        <taxon>Erythrobacteraceae</taxon>
        <taxon>Aurantiacibacter</taxon>
    </lineage>
</organism>
<gene>
    <name evidence="2" type="ORF">CP97_07270</name>
</gene>
<keyword evidence="1" id="KW-0472">Membrane</keyword>
<keyword evidence="3" id="KW-1185">Reference proteome</keyword>
<keyword evidence="1" id="KW-0812">Transmembrane</keyword>
<dbReference type="KEGG" id="ery:CP97_07270"/>
<dbReference type="PANTHER" id="PTHR34219:SF3">
    <property type="entry name" value="BLL7967 PROTEIN"/>
    <property type="match status" value="1"/>
</dbReference>
<evidence type="ECO:0000313" key="3">
    <source>
        <dbReference type="Proteomes" id="UP000059113"/>
    </source>
</evidence>
<protein>
    <submittedName>
        <fullName evidence="2">Putative conserved secreted or membrane protein</fullName>
    </submittedName>
</protein>
<evidence type="ECO:0000256" key="1">
    <source>
        <dbReference type="SAM" id="Phobius"/>
    </source>
</evidence>
<dbReference type="Proteomes" id="UP000059113">
    <property type="component" value="Chromosome"/>
</dbReference>
<feature type="transmembrane region" description="Helical" evidence="1">
    <location>
        <begin position="16"/>
        <end position="38"/>
    </location>
</feature>
<dbReference type="PANTHER" id="PTHR34219">
    <property type="entry name" value="IRON-REGULATED INNER MEMBRANE PROTEIN-RELATED"/>
    <property type="match status" value="1"/>
</dbReference>
<dbReference type="AlphaFoldDB" id="A0A0H4VK55"/>
<feature type="transmembrane region" description="Helical" evidence="1">
    <location>
        <begin position="200"/>
        <end position="220"/>
    </location>
</feature>
<dbReference type="EMBL" id="CP011310">
    <property type="protein sequence ID" value="AKQ43256.2"/>
    <property type="molecule type" value="Genomic_DNA"/>
</dbReference>
<reference evidence="2 3" key="1">
    <citation type="journal article" date="2015" name="Int. J. Syst. Evol. Microbiol.">
        <title>Erythrobacter atlanticus sp. nov., a bacterium from ocean sediment able to degrade polycyclic aromatic hydrocarbons.</title>
        <authorList>
            <person name="Zhuang L."/>
            <person name="Liu Y."/>
            <person name="Wang L."/>
            <person name="Wang W."/>
            <person name="Shao Z."/>
        </authorList>
    </citation>
    <scope>NUCLEOTIDE SEQUENCE [LARGE SCALE GENOMIC DNA]</scope>
    <source>
        <strain evidence="3">s21-N3</strain>
    </source>
</reference>
<proteinExistence type="predicted"/>